<feature type="domain" description="GGDEF" evidence="2">
    <location>
        <begin position="432"/>
        <end position="556"/>
    </location>
</feature>
<dbReference type="InterPro" id="IPR000160">
    <property type="entry name" value="GGDEF_dom"/>
</dbReference>
<gene>
    <name evidence="3" type="ORF">IF202_06680</name>
</gene>
<dbReference type="Proteomes" id="UP000604161">
    <property type="component" value="Unassembled WGS sequence"/>
</dbReference>
<dbReference type="InterPro" id="IPR052163">
    <property type="entry name" value="DGC-Regulatory_Protein"/>
</dbReference>
<dbReference type="InterPro" id="IPR029787">
    <property type="entry name" value="Nucleotide_cyclase"/>
</dbReference>
<dbReference type="InterPro" id="IPR043128">
    <property type="entry name" value="Rev_trsase/Diguanyl_cyclase"/>
</dbReference>
<keyword evidence="1" id="KW-0812">Transmembrane</keyword>
<evidence type="ECO:0000313" key="4">
    <source>
        <dbReference type="Proteomes" id="UP000604161"/>
    </source>
</evidence>
<evidence type="ECO:0000259" key="2">
    <source>
        <dbReference type="PROSITE" id="PS50887"/>
    </source>
</evidence>
<dbReference type="PROSITE" id="PS50887">
    <property type="entry name" value="GGDEF"/>
    <property type="match status" value="1"/>
</dbReference>
<dbReference type="Gene3D" id="3.30.70.270">
    <property type="match status" value="1"/>
</dbReference>
<accession>A0ABR8P091</accession>
<dbReference type="CDD" id="cd01949">
    <property type="entry name" value="GGDEF"/>
    <property type="match status" value="1"/>
</dbReference>
<dbReference type="Pfam" id="PF00990">
    <property type="entry name" value="GGDEF"/>
    <property type="match status" value="1"/>
</dbReference>
<sequence>MKIKSRFLILTTLILLLTGFFSWLSMRVLAEDIIVSWVERYAEKQVLYDKARTLLPLIQEVELSKEFAKLESLKAWAKQPDNVLLKQEARIDTEDFRNRFSDNSYFIGLKSNNHYYYSDEQTASHEELYRYTLDASKAADAWFYRLMEVGLNLHLNVNPDIELGVVKLWSDVLIRDGDDILGVVGTGLDLSDFLSQIVEKQDIYSAIVFTNYEGAIQLYQEEDLIDYASITKNSEDKKRIFQLLDDEGSRKILKQSFERARNHPNSVDISSVSKEGVRQLASVVYIPEIDWFQINFIDINNFLPVTEFYSLLFIFLISLICTLIIFYLLFSLIVTRPLAELDSSIRALGKNKYQAPKLSRFAGSEIKRLVADYQDMSKTLLEYQHELEDKVEARTTELSRISKLDPLTELYNRRGFEVHMVEYMQQWHEQKQPFGLINIDVNKFKAINDLYGHGVGDFVLKKIAAHLVDVVGQKGEVSRWGGDEFLILLKQIDDLDTVKISAILLENKKPLIIKINNQDILIEFSVGSTLVQEGDTLEDMLHRADKAMYVVKFADR</sequence>
<dbReference type="PANTHER" id="PTHR46663:SF2">
    <property type="entry name" value="GGDEF DOMAIN-CONTAINING PROTEIN"/>
    <property type="match status" value="1"/>
</dbReference>
<keyword evidence="1" id="KW-1133">Transmembrane helix</keyword>
<dbReference type="PANTHER" id="PTHR46663">
    <property type="entry name" value="DIGUANYLATE CYCLASE DGCT-RELATED"/>
    <property type="match status" value="1"/>
</dbReference>
<name>A0ABR8P091_9GAMM</name>
<reference evidence="3 4" key="1">
    <citation type="submission" date="2020-09" db="EMBL/GenBank/DDBJ databases">
        <title>Marinomonas sp. nov., isolated from the cysticercosis algae of Qingdao, China.</title>
        <authorList>
            <person name="Sun X."/>
        </authorList>
    </citation>
    <scope>NUCLEOTIDE SEQUENCE [LARGE SCALE GENOMIC DNA]</scope>
    <source>
        <strain evidence="3 4">SM2066</strain>
    </source>
</reference>
<dbReference type="SMART" id="SM00267">
    <property type="entry name" value="GGDEF"/>
    <property type="match status" value="1"/>
</dbReference>
<evidence type="ECO:0000256" key="1">
    <source>
        <dbReference type="SAM" id="Phobius"/>
    </source>
</evidence>
<feature type="transmembrane region" description="Helical" evidence="1">
    <location>
        <begin position="308"/>
        <end position="330"/>
    </location>
</feature>
<dbReference type="NCBIfam" id="TIGR00254">
    <property type="entry name" value="GGDEF"/>
    <property type="match status" value="1"/>
</dbReference>
<keyword evidence="1" id="KW-0472">Membrane</keyword>
<dbReference type="Gene3D" id="6.10.340.10">
    <property type="match status" value="1"/>
</dbReference>
<proteinExistence type="predicted"/>
<protein>
    <submittedName>
        <fullName evidence="3">GGDEF domain-containing protein</fullName>
    </submittedName>
</protein>
<evidence type="ECO:0000313" key="3">
    <source>
        <dbReference type="EMBL" id="MBD5770732.1"/>
    </source>
</evidence>
<keyword evidence="4" id="KW-1185">Reference proteome</keyword>
<organism evidence="3 4">
    <name type="scientific">Marinomonas colpomeniae</name>
    <dbReference type="NCBI Taxonomy" id="2774408"/>
    <lineage>
        <taxon>Bacteria</taxon>
        <taxon>Pseudomonadati</taxon>
        <taxon>Pseudomonadota</taxon>
        <taxon>Gammaproteobacteria</taxon>
        <taxon>Oceanospirillales</taxon>
        <taxon>Oceanospirillaceae</taxon>
        <taxon>Marinomonas</taxon>
    </lineage>
</organism>
<dbReference type="SUPFAM" id="SSF55073">
    <property type="entry name" value="Nucleotide cyclase"/>
    <property type="match status" value="1"/>
</dbReference>
<dbReference type="EMBL" id="JACYFC010000002">
    <property type="protein sequence ID" value="MBD5770732.1"/>
    <property type="molecule type" value="Genomic_DNA"/>
</dbReference>
<dbReference type="RefSeq" id="WP_191594112.1">
    <property type="nucleotide sequence ID" value="NZ_JACYFC010000002.1"/>
</dbReference>
<comment type="caution">
    <text evidence="3">The sequence shown here is derived from an EMBL/GenBank/DDBJ whole genome shotgun (WGS) entry which is preliminary data.</text>
</comment>